<feature type="region of interest" description="Disordered" evidence="1">
    <location>
        <begin position="1"/>
        <end position="114"/>
    </location>
</feature>
<dbReference type="AlphaFoldDB" id="A0A9D4YTL1"/>
<dbReference type="Proteomes" id="UP001055712">
    <property type="component" value="Unassembled WGS sequence"/>
</dbReference>
<organism evidence="2 3">
    <name type="scientific">Chlorella vulgaris</name>
    <name type="common">Green alga</name>
    <dbReference type="NCBI Taxonomy" id="3077"/>
    <lineage>
        <taxon>Eukaryota</taxon>
        <taxon>Viridiplantae</taxon>
        <taxon>Chlorophyta</taxon>
        <taxon>core chlorophytes</taxon>
        <taxon>Trebouxiophyceae</taxon>
        <taxon>Chlorellales</taxon>
        <taxon>Chlorellaceae</taxon>
        <taxon>Chlorella clade</taxon>
        <taxon>Chlorella</taxon>
    </lineage>
</organism>
<reference evidence="2" key="1">
    <citation type="journal article" date="2019" name="Plant J.">
        <title>Chlorella vulgaris genome assembly and annotation reveals the molecular basis for metabolic acclimation to high light conditions.</title>
        <authorList>
            <person name="Cecchin M."/>
            <person name="Marcolungo L."/>
            <person name="Rossato M."/>
            <person name="Girolomoni L."/>
            <person name="Cosentino E."/>
            <person name="Cuine S."/>
            <person name="Li-Beisson Y."/>
            <person name="Delledonne M."/>
            <person name="Ballottari M."/>
        </authorList>
    </citation>
    <scope>NUCLEOTIDE SEQUENCE</scope>
    <source>
        <strain evidence="2">211/11P</strain>
    </source>
</reference>
<keyword evidence="3" id="KW-1185">Reference proteome</keyword>
<evidence type="ECO:0000313" key="3">
    <source>
        <dbReference type="Proteomes" id="UP001055712"/>
    </source>
</evidence>
<evidence type="ECO:0000313" key="2">
    <source>
        <dbReference type="EMBL" id="KAI3425095.1"/>
    </source>
</evidence>
<name>A0A9D4YTL1_CHLVU</name>
<dbReference type="EMBL" id="SIDB01000012">
    <property type="protein sequence ID" value="KAI3425095.1"/>
    <property type="molecule type" value="Genomic_DNA"/>
</dbReference>
<reference evidence="2" key="2">
    <citation type="submission" date="2020-11" db="EMBL/GenBank/DDBJ databases">
        <authorList>
            <person name="Cecchin M."/>
            <person name="Marcolungo L."/>
            <person name="Rossato M."/>
            <person name="Girolomoni L."/>
            <person name="Cosentino E."/>
            <person name="Cuine S."/>
            <person name="Li-Beisson Y."/>
            <person name="Delledonne M."/>
            <person name="Ballottari M."/>
        </authorList>
    </citation>
    <scope>NUCLEOTIDE SEQUENCE</scope>
    <source>
        <strain evidence="2">211/11P</strain>
        <tissue evidence="2">Whole cell</tissue>
    </source>
</reference>
<sequence>MQESLLPSDNDGELQHSVSSSSEDLRRAGACSTRTHGLRSQPSFHRQQLVPSPQLQPPHAEGLELKPSGPNMLLGLQHLENRGKYVPAHPVHPGSVPAVRRGTSPSQQQLAGSS</sequence>
<feature type="compositionally biased region" description="Polar residues" evidence="1">
    <location>
        <begin position="103"/>
        <end position="114"/>
    </location>
</feature>
<accession>A0A9D4YTL1</accession>
<comment type="caution">
    <text evidence="2">The sequence shown here is derived from an EMBL/GenBank/DDBJ whole genome shotgun (WGS) entry which is preliminary data.</text>
</comment>
<evidence type="ECO:0000256" key="1">
    <source>
        <dbReference type="SAM" id="MobiDB-lite"/>
    </source>
</evidence>
<proteinExistence type="predicted"/>
<feature type="compositionally biased region" description="Polar residues" evidence="1">
    <location>
        <begin position="32"/>
        <end position="46"/>
    </location>
</feature>
<protein>
    <submittedName>
        <fullName evidence="2">Uncharacterized protein</fullName>
    </submittedName>
</protein>
<gene>
    <name evidence="2" type="ORF">D9Q98_008473</name>
</gene>